<organism evidence="5 6">
    <name type="scientific">Pyrolobus fumarii (strain DSM 11204 / 1A)</name>
    <dbReference type="NCBI Taxonomy" id="694429"/>
    <lineage>
        <taxon>Archaea</taxon>
        <taxon>Thermoproteota</taxon>
        <taxon>Thermoprotei</taxon>
        <taxon>Desulfurococcales</taxon>
        <taxon>Pyrodictiaceae</taxon>
        <taxon>Pyrolobus</taxon>
    </lineage>
</organism>
<reference evidence="5 6" key="1">
    <citation type="journal article" date="2011" name="Stand. Genomic Sci.">
        <title>Complete genome sequence of the hyperthermophilic chemolithoautotroph Pyrolobus fumarii type strain (1A).</title>
        <authorList>
            <person name="Anderson I."/>
            <person name="Goker M."/>
            <person name="Nolan M."/>
            <person name="Lucas S."/>
            <person name="Hammon N."/>
            <person name="Deshpande S."/>
            <person name="Cheng J.F."/>
            <person name="Tapia R."/>
            <person name="Han C."/>
            <person name="Goodwin L."/>
            <person name="Pitluck S."/>
            <person name="Huntemann M."/>
            <person name="Liolios K."/>
            <person name="Ivanova N."/>
            <person name="Pagani I."/>
            <person name="Mavromatis K."/>
            <person name="Ovchinikova G."/>
            <person name="Pati A."/>
            <person name="Chen A."/>
            <person name="Palaniappan K."/>
            <person name="Land M."/>
            <person name="Hauser L."/>
            <person name="Brambilla E.M."/>
            <person name="Huber H."/>
            <person name="Yasawong M."/>
            <person name="Rohde M."/>
            <person name="Spring S."/>
            <person name="Abt B."/>
            <person name="Sikorski J."/>
            <person name="Wirth R."/>
            <person name="Detter J.C."/>
            <person name="Woyke T."/>
            <person name="Bristow J."/>
            <person name="Eisen J.A."/>
            <person name="Markowitz V."/>
            <person name="Hugenholtz P."/>
            <person name="Kyrpides N.C."/>
            <person name="Klenk H.P."/>
            <person name="Lapidus A."/>
        </authorList>
    </citation>
    <scope>NUCLEOTIDE SEQUENCE [LARGE SCALE GENOMIC DNA]</scope>
    <source>
        <strain evidence="6">DSM 11204 / 1A</strain>
    </source>
</reference>
<evidence type="ECO:0000313" key="6">
    <source>
        <dbReference type="Proteomes" id="UP000001037"/>
    </source>
</evidence>
<dbReference type="EMBL" id="CP002838">
    <property type="protein sequence ID" value="AEM39269.1"/>
    <property type="molecule type" value="Genomic_DNA"/>
</dbReference>
<evidence type="ECO:0000259" key="4">
    <source>
        <dbReference type="SMART" id="SM00881"/>
    </source>
</evidence>
<accession>G0EH45</accession>
<dbReference type="PANTHER" id="PTHR43334:SF1">
    <property type="entry name" value="3-HYDROXYPROPIONATE--COA LIGASE [ADP-FORMING]"/>
    <property type="match status" value="1"/>
</dbReference>
<feature type="domain" description="CoA-binding" evidence="4">
    <location>
        <begin position="1"/>
        <end position="90"/>
    </location>
</feature>
<dbReference type="GO" id="GO:0043758">
    <property type="term" value="F:acetate-CoA ligase (ADP-forming) activity"/>
    <property type="evidence" value="ECO:0007669"/>
    <property type="project" value="InterPro"/>
</dbReference>
<dbReference type="FunCoup" id="G0EH45">
    <property type="interactions" value="25"/>
</dbReference>
<dbReference type="InterPro" id="IPR016102">
    <property type="entry name" value="Succinyl-CoA_synth-like"/>
</dbReference>
<dbReference type="KEGG" id="pfm:Pyrfu_1411"/>
<dbReference type="Gene3D" id="3.40.50.261">
    <property type="entry name" value="Succinyl-CoA synthetase domains"/>
    <property type="match status" value="2"/>
</dbReference>
<dbReference type="GeneID" id="11138597"/>
<keyword evidence="2" id="KW-0547">Nucleotide-binding</keyword>
<dbReference type="PANTHER" id="PTHR43334">
    <property type="entry name" value="ACETATE--COA LIGASE [ADP-FORMING]"/>
    <property type="match status" value="1"/>
</dbReference>
<dbReference type="GO" id="GO:0005524">
    <property type="term" value="F:ATP binding"/>
    <property type="evidence" value="ECO:0007669"/>
    <property type="project" value="UniProtKB-KW"/>
</dbReference>
<evidence type="ECO:0000313" key="5">
    <source>
        <dbReference type="EMBL" id="AEM39269.1"/>
    </source>
</evidence>
<gene>
    <name evidence="5" type="ordered locus">Pyrfu_1411</name>
</gene>
<dbReference type="Pfam" id="PF19045">
    <property type="entry name" value="Ligase_CoA_2"/>
    <property type="match status" value="1"/>
</dbReference>
<keyword evidence="6" id="KW-1185">Reference proteome</keyword>
<dbReference type="SUPFAM" id="SSF52210">
    <property type="entry name" value="Succinyl-CoA synthetase domains"/>
    <property type="match status" value="2"/>
</dbReference>
<dbReference type="InterPro" id="IPR036291">
    <property type="entry name" value="NAD(P)-bd_dom_sf"/>
</dbReference>
<dbReference type="STRING" id="694429.Pyrfu_1411"/>
<dbReference type="InterPro" id="IPR051538">
    <property type="entry name" value="Acyl-CoA_Synth/Transferase"/>
</dbReference>
<dbReference type="Gene3D" id="3.40.50.720">
    <property type="entry name" value="NAD(P)-binding Rossmann-like Domain"/>
    <property type="match status" value="1"/>
</dbReference>
<keyword evidence="1" id="KW-0436">Ligase</keyword>
<name>G0EH45_PYRF1</name>
<evidence type="ECO:0000256" key="2">
    <source>
        <dbReference type="ARBA" id="ARBA00022741"/>
    </source>
</evidence>
<dbReference type="InterPro" id="IPR032875">
    <property type="entry name" value="Succ_CoA_lig_flav_dom"/>
</dbReference>
<dbReference type="InterPro" id="IPR003781">
    <property type="entry name" value="CoA-bd"/>
</dbReference>
<dbReference type="HOGENOM" id="CLU_007415_2_3_2"/>
<dbReference type="Pfam" id="PF13607">
    <property type="entry name" value="Succ_CoA_lig"/>
    <property type="match status" value="1"/>
</dbReference>
<protein>
    <submittedName>
        <fullName evidence="5">CoA-binding domain protein</fullName>
    </submittedName>
</protein>
<evidence type="ECO:0000256" key="3">
    <source>
        <dbReference type="ARBA" id="ARBA00022840"/>
    </source>
</evidence>
<dbReference type="Proteomes" id="UP000001037">
    <property type="component" value="Chromosome"/>
</dbReference>
<dbReference type="eggNOG" id="arCOG01340">
    <property type="taxonomic scope" value="Archaea"/>
</dbReference>
<dbReference type="Pfam" id="PF13380">
    <property type="entry name" value="CoA_binding_2"/>
    <property type="match status" value="1"/>
</dbReference>
<dbReference type="SMART" id="SM00881">
    <property type="entry name" value="CoA_binding"/>
    <property type="match status" value="1"/>
</dbReference>
<evidence type="ECO:0000256" key="1">
    <source>
        <dbReference type="ARBA" id="ARBA00022598"/>
    </source>
</evidence>
<sequence length="453" mass="49133">MAVVGASRNPRKVGHIILRNILEYGFRGRVYPVNPHASTILGLRAYPSLTSLPETVDVAVVAVPAEKVPRVVQDAGEAGIPFLVIVSSGFREVGRHDLEEEVLRIARKYGVRIIGPNVAGIVYTPARLNATFGPRDVIPGSIAFISQSGAFAIALMGATINEGMGVSAIVSVGNKVDIDDVDLLEYFETDSNTSVVLMYVEGLRDGRRFLRVASKVSLRKPVIIIKAGRTEAGAKAAASHTGSLAGSFDVYRAAFRQSGVLLATSMEEAFDAAKAFAWNPLPRGDRVLVITNGGGAGIQAVDTLVERRIRVEEPPTELQDRMKSFLPNFASTRNPIDLTGMAHADWFYRAIKEAMRHPWVDAIVVLYTQTGLSGPVETAKAILDAIREEGHAKPVTVGLLGGPECIRAARLLTKERVAAYPTPERAANAMSFLVEYVRLRDYVKERLSELQYA</sequence>
<proteinExistence type="predicted"/>
<dbReference type="AlphaFoldDB" id="G0EH45"/>
<dbReference type="SUPFAM" id="SSF51735">
    <property type="entry name" value="NAD(P)-binding Rossmann-fold domains"/>
    <property type="match status" value="1"/>
</dbReference>
<dbReference type="RefSeq" id="WP_014026946.1">
    <property type="nucleotide sequence ID" value="NC_015931.1"/>
</dbReference>
<dbReference type="InParanoid" id="G0EH45"/>
<keyword evidence="3" id="KW-0067">ATP-binding</keyword>
<dbReference type="InterPro" id="IPR043938">
    <property type="entry name" value="Ligase_CoA_dom"/>
</dbReference>